<evidence type="ECO:0000259" key="28">
    <source>
        <dbReference type="PROSITE" id="PS51203"/>
    </source>
</evidence>
<dbReference type="SMART" id="SM00180">
    <property type="entry name" value="EGF_Lam"/>
    <property type="match status" value="11"/>
</dbReference>
<feature type="disulfide bond" evidence="20">
    <location>
        <begin position="562"/>
        <end position="579"/>
    </location>
</feature>
<dbReference type="InterPro" id="IPR002049">
    <property type="entry name" value="LE_dom"/>
</dbReference>
<name>A0AAV2M1H3_KNICA</name>
<evidence type="ECO:0000256" key="7">
    <source>
        <dbReference type="ARBA" id="ARBA00022723"/>
    </source>
</evidence>
<dbReference type="GO" id="GO:0004843">
    <property type="term" value="F:cysteine-type deubiquitinase activity"/>
    <property type="evidence" value="ECO:0007669"/>
    <property type="project" value="UniProtKB-EC"/>
</dbReference>
<reference evidence="29 30" key="1">
    <citation type="submission" date="2024-04" db="EMBL/GenBank/DDBJ databases">
        <authorList>
            <person name="Waldvogel A.-M."/>
            <person name="Schoenle A."/>
        </authorList>
    </citation>
    <scope>NUCLEOTIDE SEQUENCE [LARGE SCALE GENOMIC DNA]</scope>
</reference>
<dbReference type="FunFam" id="2.170.300.10:FF:000004">
    <property type="entry name" value="Laminin subunit beta 1"/>
    <property type="match status" value="1"/>
</dbReference>
<evidence type="ECO:0000313" key="30">
    <source>
        <dbReference type="Proteomes" id="UP001497482"/>
    </source>
</evidence>
<proteinExistence type="predicted"/>
<feature type="domain" description="Laminin EGF-like" evidence="24">
    <location>
        <begin position="608"/>
        <end position="653"/>
    </location>
</feature>
<dbReference type="EMBL" id="OZ035827">
    <property type="protein sequence ID" value="CAL1607193.1"/>
    <property type="molecule type" value="Genomic_DNA"/>
</dbReference>
<dbReference type="FunFam" id="2.10.25.10:FF:000209">
    <property type="entry name" value="Laminin subunit alpha 5"/>
    <property type="match status" value="1"/>
</dbReference>
<dbReference type="InterPro" id="IPR002893">
    <property type="entry name" value="Znf_MYND"/>
</dbReference>
<evidence type="ECO:0000256" key="22">
    <source>
        <dbReference type="SAM" id="MobiDB-lite"/>
    </source>
</evidence>
<feature type="domain" description="Laminin EGF-like" evidence="24">
    <location>
        <begin position="815"/>
        <end position="871"/>
    </location>
</feature>
<dbReference type="Pfam" id="PF23219">
    <property type="entry name" value="LAMB1"/>
    <property type="match status" value="1"/>
</dbReference>
<feature type="domain" description="MYND-type" evidence="26">
    <location>
        <begin position="2661"/>
        <end position="2703"/>
    </location>
</feature>
<dbReference type="InterPro" id="IPR000742">
    <property type="entry name" value="EGF"/>
</dbReference>
<feature type="compositionally biased region" description="Basic and acidic residues" evidence="22">
    <location>
        <begin position="1158"/>
        <end position="1169"/>
    </location>
</feature>
<feature type="region of interest" description="Disordered" evidence="22">
    <location>
        <begin position="1593"/>
        <end position="1685"/>
    </location>
</feature>
<dbReference type="Pfam" id="PF24973">
    <property type="entry name" value="EGF_LMN_ATRN"/>
    <property type="match status" value="1"/>
</dbReference>
<evidence type="ECO:0000259" key="24">
    <source>
        <dbReference type="PROSITE" id="PS50027"/>
    </source>
</evidence>
<dbReference type="GO" id="GO:0007155">
    <property type="term" value="P:cell adhesion"/>
    <property type="evidence" value="ECO:0007669"/>
    <property type="project" value="UniProtKB-KW"/>
</dbReference>
<dbReference type="SUPFAM" id="SSF54001">
    <property type="entry name" value="Cysteine proteinases"/>
    <property type="match status" value="1"/>
</dbReference>
<evidence type="ECO:0000256" key="18">
    <source>
        <dbReference type="ARBA" id="ARBA00023292"/>
    </source>
</evidence>
<dbReference type="Pfam" id="PF16602">
    <property type="entry name" value="USP19_linker"/>
    <property type="match status" value="1"/>
</dbReference>
<keyword evidence="23" id="KW-0812">Transmembrane</keyword>
<dbReference type="InterPro" id="IPR028889">
    <property type="entry name" value="USP"/>
</dbReference>
<dbReference type="Pfam" id="PF01753">
    <property type="entry name" value="zf-MYND"/>
    <property type="match status" value="1"/>
</dbReference>
<feature type="transmembrane region" description="Helical" evidence="23">
    <location>
        <begin position="3188"/>
        <end position="3209"/>
    </location>
</feature>
<feature type="disulfide bond" evidence="20">
    <location>
        <begin position="629"/>
        <end position="638"/>
    </location>
</feature>
<dbReference type="PROSITE" id="PS01360">
    <property type="entry name" value="ZF_MYND_1"/>
    <property type="match status" value="1"/>
</dbReference>
<feature type="disulfide bond" evidence="20">
    <location>
        <begin position="282"/>
        <end position="296"/>
    </location>
</feature>
<dbReference type="FunFam" id="2.10.25.10:FF:000130">
    <property type="entry name" value="Laminin subunit beta 1"/>
    <property type="match status" value="1"/>
</dbReference>
<dbReference type="SUPFAM" id="SSF49764">
    <property type="entry name" value="HSP20-like chaperones"/>
    <property type="match status" value="2"/>
</dbReference>
<feature type="coiled-coil region" evidence="21">
    <location>
        <begin position="1238"/>
        <end position="1304"/>
    </location>
</feature>
<feature type="compositionally biased region" description="Basic and acidic residues" evidence="22">
    <location>
        <begin position="2123"/>
        <end position="2144"/>
    </location>
</feature>
<feature type="domain" description="Laminin EGF-like" evidence="24">
    <location>
        <begin position="654"/>
        <end position="703"/>
    </location>
</feature>
<dbReference type="Gene3D" id="3.90.70.10">
    <property type="entry name" value="Cysteine proteinases"/>
    <property type="match status" value="2"/>
</dbReference>
<evidence type="ECO:0000256" key="14">
    <source>
        <dbReference type="ARBA" id="ARBA00022889"/>
    </source>
</evidence>
<keyword evidence="5" id="KW-0272">Extracellular matrix</keyword>
<keyword evidence="23" id="KW-0472">Membrane</keyword>
<evidence type="ECO:0000256" key="16">
    <source>
        <dbReference type="ARBA" id="ARBA00023157"/>
    </source>
</evidence>
<evidence type="ECO:0000256" key="3">
    <source>
        <dbReference type="ARBA" id="ARBA00012759"/>
    </source>
</evidence>
<feature type="disulfide bond" evidence="20">
    <location>
        <begin position="941"/>
        <end position="950"/>
    </location>
</feature>
<keyword evidence="16 20" id="KW-1015">Disulfide bond</keyword>
<sequence length="3212" mass="355838">MNEEVLTDTGWMNEEVLTDTGWMNEEVLTDTGWMNEEVLTDTGWMNEEVLTDTGWMNEEVLTDTGWMNEEVLTDTGWMKEEVLTDTGWMNEEVLTDTGWMNEEVLTDTGWMNEEVLTDTGWMNEEVLTDTGWMNEEVLTDTGWMNEEVPLCTEDQMEFVLFKELMKTSHFPSGNTTHEEGNRRIRACDCDPAGSLDGGLCDPNTDPSLGQVAGQCRCKANVEGARCDRCKSGFHGLSADDPHGCQPCRCDPRGSVPGRAQCDPLTGDCVCKRLVTGSSCNQCLPEHWALSHDLSGCRGCDCDVGGALDNMCSMDSGQCSCRSHMTSRQCSQVQSGFFFAALDHLLYEAESATLGQGSSVEVREHSPGRPASWTGVGFARVPVSSTLEFSINNIPFSMEYELLLRYESQMPRDWEEVRVTVVRPGSIPTSSPCGNTIPDDDRLLLSLPATARFMVPLRTLCLERGVSYTLRLEFRRYQDFNSVQDGSGHFILMDSLALMPRHSSLDMFSAGDSSALLRKQTYERYRCHDTARAVVRPVMSEACAKLISSMSALIHQGALECQCDPQGALSSVCDVRGGQCHCRQNVIGRRCDQCAPGTYGFGPSGCSACGCSPSGSLSPLCDPLTGRCPCRLGAFGQRCDRCHGAHWGFPDCKPCLCNGHTEECHHTTGTCQNCRGNTGGERCERCATGFYGNPVLELGGQCRPCPCPEGPASGRHFASSCFQDDRSKQITCNCKQGYTGPRCDQCAPGHHGNPSLPGGRCAPCECHNNIDMSDPGSCDRATGLCLKCLYNTEGRGCGECARGYHGDASRRNCRKCSCNVLGTDSASCGVSGDCGCDRSSGQCLCRPNVLGLSCDHCAPNHWNLMSGRGCAPCDCDPSNAYSAACNEFTGQCQCRSGFGGKTCTDCQENYWGDPRTQCRACDCEWQGISGSQCDRRTGHCACRPGVSGVRCDQCARGFSGVFPNCEPCHQCFGDWDRIVQDLAVRTKALSSRAHELQTTGLTGPYERFFKGLEEKLNLATSIVQARNQTSAAVTLLMELIEELRTQISDTTDWLSRVEAELTVVQDTNTEASSDLSALEREARELNVTSQSLHKQLDLLKNSNFLGAYDSIRGSYQTSRDAERRANESTAATTSGTSSGTTSGTSSAVADSKETRRKTERLIGNKKDEFNRNNAANKRALSNLRERTQGLDLKKINEKVCGAPGDAPCGEGPCGGAGCRDDEGRAFCGGLNCEGAAAVADNALDRSQQAEIQLQRALGDVEGLFQQVREAQVRAQEARGEAQEALDKAFATKRNMERNNNELRELIKDIRLFLTQEGAEPDNIEAVANRVLELSIPASTLQIRHLADEIKERVRSLSNVDAILEQTQGDVRRAEELLLDAKRARHDAEGTKTTAEAVKRALADAHTAQTSAEKTISRARADIQETEGKLTQMESETRGSERALTEAVSRLDALGREINDLKTQRAKNSMSAARAEETATMARDKASEARQMLEGQLTDKFHEAQQRVDTKARLVLEAKGRAEKLRQEAKDLLKDAQGKLRRLAELEQNYDQNQKQLEGKARQLDGLEDKMKTILQDINRQIQIYNTCQARQARIEQPERPGGVLRPADTHHHTHRSLIPHWKKPSSGSENGEGRPVSAKSPKMDASMGGAGGAGGGRAHRFTDHSSSKKKQKDRVNQESREAKRTTAERVIAQVKKDVFMDWKQNASDVIVRLRCGDGVQSAEDVSCSFSDTHALVSFPDGREWCCPLQEEVEASCSRVQFKEKSSLLHVVLHKKIPFHTWSSLMSNKKKDSQKETRGPVEKETRGPVEKETRGPVEKETRGPVEKETRGPVEKETRGPVEKETRGPVQKETRGPEEERKESTACAQKKDQGLSQDQNQSKGTQKGHKAVRKRPPTNKQSKEAVREETEKTSISRADPREESEKSESRAEKEEAVDRRGEKDQKTEATSERTEEPRDNTERSREKAADSSVIRTCAESPLVSEQIPALSMSPVPMEPVSSLSPVPMVPVSSLSPVPMVPVSSLSPVPMVPVSSLSPVPMVPVSSLSPVPMVPVSSLSPLPMVPVSSVPMVPGVPAERSTAPSQAEDCGVQITESQEEMQTSAPPPEGDSGSEQHMDTAPGAEATEEKSDRCKEEEPDTQRQEVPEHMVTLQKLKNDSYEKGTDLMVVNVYVKHLLRETTRVLFRDRDFTLIFQTSDCNFLRLHPGCGPNTVFRWQVKLRNQIDPDQSSYSFTPLRLDVILKKRRSQRWEGLEALAPQGAVGGAKVAVASSTTCLEKNLPGSSQHSLPPTEEPPRGVEDSTKGPKAPARVEETGLDQVTPRSEHMGLKSEAALTTAKPTCMVQPMSHSPSVPDPREEEEERKVCLPGFTGLVNLGNTCFMNSVIQSLSNTRELRDYFHDRAFESEINCNNPLGTGGRLAIGFAVLLRALWKGTHHAFQPSKLKAIVASKASQFTGYAQHDAQEFMAFLLDGLHEDLNRIQNKPYTETVDSDGRLDEVVAEEAWQRHKMRNDSFIVDLFQGQFKSKLVCPTCSKVSITFDPFLYLPVPLPQKQKVLSVFYFSKEPHKRPIKFLVSVSKENSSAAEVLDSISRSVRIKAENLRLAEVCKSRLQRLLLPSQSLDSVSASDLLFCFEVLCRDQSNERLLLLRVHQKLQVPNLPISKCSSCLKQSASEDDKLKRCTRCYRVGYCNQACQKSHWPHHKAQCRPHSELVGLPFLISVPESRLTYSRLSQLLQGYSRFSVDVFQPPFQSGRLSPETRCDLPLLSGPSEGSEDEGQSEGARGGERVEMGEEGGDCAQASETPQTPVTTPTDHDSGISELGSCCSSDLQTEKETTCEKSVRPEAAVTGYQQSSECVSGHSQFYISVLDNNNKEQKLEEREDGLLDLTEDMSLELVWKNNERLKEYVLVSSKELEYDDDPGSLSETSRAGHFSLEQCLNLFTRPEVLAPEEAWPEVLAPEEAWYCPKCQQHREASKQLLLWRLPNVLIIQLKRFSFRTFIWRDKINDMVDFPVRNLDLSEFCIGQKDDLQQPPVYDLYAVINHYGGMIGGHYTAYARLPSDRGSQRSDVGWRLFDDSTVTMVEESQVVTRYAYVLFYRRRNSPVERPPRVPRPLGAESSTAAGAAANQASLIWRELEEDESLRRRVRGRTQRVPGGRGDQWVHRDHQDHRDIRDHRDQTLSQNQDDDWSRYVLLVTATAAIALVFNMVYALVYRV</sequence>
<evidence type="ECO:0000256" key="9">
    <source>
        <dbReference type="ARBA" id="ARBA00022737"/>
    </source>
</evidence>
<evidence type="ECO:0000256" key="17">
    <source>
        <dbReference type="ARBA" id="ARBA00023180"/>
    </source>
</evidence>
<dbReference type="FunFam" id="2.10.25.10:FF:000084">
    <property type="entry name" value="Laminin subunit alpha 3"/>
    <property type="match status" value="1"/>
</dbReference>
<comment type="caution">
    <text evidence="20">Lacks conserved residue(s) required for the propagation of feature annotation.</text>
</comment>
<feature type="domain" description="Laminin EGF-like" evidence="24">
    <location>
        <begin position="763"/>
        <end position="814"/>
    </location>
</feature>
<evidence type="ECO:0000313" key="29">
    <source>
        <dbReference type="EMBL" id="CAL1607193.1"/>
    </source>
</evidence>
<evidence type="ECO:0000256" key="21">
    <source>
        <dbReference type="SAM" id="Coils"/>
    </source>
</evidence>
<dbReference type="GO" id="GO:0008270">
    <property type="term" value="F:zinc ion binding"/>
    <property type="evidence" value="ECO:0007669"/>
    <property type="project" value="UniProtKB-KW"/>
</dbReference>
<evidence type="ECO:0000256" key="13">
    <source>
        <dbReference type="ARBA" id="ARBA00022869"/>
    </source>
</evidence>
<dbReference type="PROSITE" id="PS50235">
    <property type="entry name" value="USP_3"/>
    <property type="match status" value="1"/>
</dbReference>
<feature type="compositionally biased region" description="Basic and acidic residues" evidence="22">
    <location>
        <begin position="3157"/>
        <end position="3175"/>
    </location>
</feature>
<dbReference type="FunFam" id="2.10.25.10:FF:000138">
    <property type="entry name" value="Laminin subunit beta 1"/>
    <property type="match status" value="1"/>
</dbReference>
<dbReference type="EC" id="3.4.19.12" evidence="3"/>
<dbReference type="InterPro" id="IPR018200">
    <property type="entry name" value="USP_CS"/>
</dbReference>
<dbReference type="Proteomes" id="UP001497482">
    <property type="component" value="Chromosome 5"/>
</dbReference>
<keyword evidence="13" id="KW-0084">Basement membrane</keyword>
<dbReference type="FunFam" id="3.90.70.10:FF:000012">
    <property type="entry name" value="ubiquitin carboxyl-terminal hydrolase 19 isoform X2"/>
    <property type="match status" value="1"/>
</dbReference>
<feature type="domain" description="Laminin EGF-like" evidence="24">
    <location>
        <begin position="187"/>
        <end position="246"/>
    </location>
</feature>
<feature type="compositionally biased region" description="Polar residues" evidence="22">
    <location>
        <begin position="2797"/>
        <end position="2808"/>
    </location>
</feature>
<keyword evidence="30" id="KW-1185">Reference proteome</keyword>
<dbReference type="SUPFAM" id="SSF57196">
    <property type="entry name" value="EGF/Laminin"/>
    <property type="match status" value="11"/>
</dbReference>
<evidence type="ECO:0000256" key="1">
    <source>
        <dbReference type="ARBA" id="ARBA00000707"/>
    </source>
</evidence>
<dbReference type="GO" id="GO:0032991">
    <property type="term" value="C:protein-containing complex"/>
    <property type="evidence" value="ECO:0007669"/>
    <property type="project" value="UniProtKB-ARBA"/>
</dbReference>
<feature type="region of interest" description="Disordered" evidence="22">
    <location>
        <begin position="3142"/>
        <end position="3177"/>
    </location>
</feature>
<keyword evidence="9" id="KW-0677">Repeat</keyword>
<feature type="disulfide bond" evidence="20">
    <location>
        <begin position="581"/>
        <end position="590"/>
    </location>
</feature>
<feature type="disulfide bond" evidence="20">
    <location>
        <begin position="872"/>
        <end position="884"/>
    </location>
</feature>
<evidence type="ECO:0000259" key="27">
    <source>
        <dbReference type="PROSITE" id="PS51116"/>
    </source>
</evidence>
<feature type="compositionally biased region" description="Low complexity" evidence="22">
    <location>
        <begin position="3109"/>
        <end position="3120"/>
    </location>
</feature>
<dbReference type="CDD" id="cd06463">
    <property type="entry name" value="p23_like"/>
    <property type="match status" value="1"/>
</dbReference>
<feature type="domain" description="Laminin EGF-like" evidence="24">
    <location>
        <begin position="247"/>
        <end position="298"/>
    </location>
</feature>
<feature type="disulfide bond" evidence="20">
    <location>
        <begin position="270"/>
        <end position="279"/>
    </location>
</feature>
<dbReference type="InterPro" id="IPR008978">
    <property type="entry name" value="HSP20-like_chaperone"/>
</dbReference>
<feature type="domain" description="CS" evidence="28">
    <location>
        <begin position="1694"/>
        <end position="1784"/>
    </location>
</feature>
<dbReference type="InterPro" id="IPR056863">
    <property type="entry name" value="LMN_ATRN_NET-like_EGF"/>
</dbReference>
<keyword evidence="4" id="KW-0964">Secreted</keyword>
<feature type="domain" description="Laminin EGF-like" evidence="24">
    <location>
        <begin position="920"/>
        <end position="966"/>
    </location>
</feature>
<dbReference type="Pfam" id="PF00053">
    <property type="entry name" value="EGF_laminin"/>
    <property type="match status" value="9"/>
</dbReference>
<feature type="disulfide bond" evidence="20">
    <location>
        <begin position="920"/>
        <end position="932"/>
    </location>
</feature>
<comment type="subcellular location">
    <subcellularLocation>
        <location evidence="2">Secreted</location>
        <location evidence="2">Extracellular space</location>
        <location evidence="2">Extracellular matrix</location>
        <location evidence="2">Basement membrane</location>
    </subcellularLocation>
</comment>
<keyword evidence="14" id="KW-0130">Cell adhesion</keyword>
<feature type="coiled-coil region" evidence="21">
    <location>
        <begin position="1067"/>
        <end position="1094"/>
    </location>
</feature>
<dbReference type="PANTHER" id="PTHR21646:SF74">
    <property type="entry name" value="UBIQUITIN CARBOXYL-TERMINAL HYDROLASE 19"/>
    <property type="match status" value="1"/>
</dbReference>
<feature type="compositionally biased region" description="Basic residues" evidence="22">
    <location>
        <begin position="1883"/>
        <end position="1894"/>
    </location>
</feature>
<feature type="region of interest" description="Disordered" evidence="22">
    <location>
        <begin position="3101"/>
        <end position="3120"/>
    </location>
</feature>
<feature type="region of interest" description="Disordered" evidence="22">
    <location>
        <begin position="2093"/>
        <end position="2144"/>
    </location>
</feature>
<dbReference type="Gene3D" id="2.60.40.790">
    <property type="match status" value="2"/>
</dbReference>
<dbReference type="PROSITE" id="PS01248">
    <property type="entry name" value="EGF_LAM_1"/>
    <property type="match status" value="5"/>
</dbReference>
<feature type="domain" description="Laminin EGF-like" evidence="24">
    <location>
        <begin position="872"/>
        <end position="919"/>
    </location>
</feature>
<feature type="disulfide bond" evidence="20">
    <location>
        <begin position="673"/>
        <end position="682"/>
    </location>
</feature>
<feature type="compositionally biased region" description="Polar residues" evidence="22">
    <location>
        <begin position="2275"/>
        <end position="2285"/>
    </location>
</feature>
<feature type="disulfide bond" evidence="20">
    <location>
        <begin position="844"/>
        <end position="853"/>
    </location>
</feature>
<keyword evidence="7" id="KW-0479">Metal-binding</keyword>
<dbReference type="PROSITE" id="PS50865">
    <property type="entry name" value="ZF_MYND_2"/>
    <property type="match status" value="1"/>
</dbReference>
<feature type="region of interest" description="Disordered" evidence="22">
    <location>
        <begin position="1115"/>
        <end position="1184"/>
    </location>
</feature>
<dbReference type="PROSITE" id="PS00973">
    <property type="entry name" value="USP_2"/>
    <property type="match status" value="1"/>
</dbReference>
<dbReference type="SUPFAM" id="SSF144232">
    <property type="entry name" value="HIT/MYND zinc finger-like"/>
    <property type="match status" value="1"/>
</dbReference>
<feature type="compositionally biased region" description="Low complexity" evidence="22">
    <location>
        <begin position="1127"/>
        <end position="1146"/>
    </location>
</feature>
<evidence type="ECO:0000256" key="5">
    <source>
        <dbReference type="ARBA" id="ARBA00022530"/>
    </source>
</evidence>
<dbReference type="SMART" id="SM00181">
    <property type="entry name" value="EGF"/>
    <property type="match status" value="8"/>
</dbReference>
<dbReference type="PROSITE" id="PS00972">
    <property type="entry name" value="USP_1"/>
    <property type="match status" value="1"/>
</dbReference>
<dbReference type="FunFam" id="2.10.25.10:FF:000280">
    <property type="entry name" value="Laminin subunit beta 4"/>
    <property type="match status" value="1"/>
</dbReference>
<gene>
    <name evidence="29" type="ORF">KC01_LOCUS34258</name>
</gene>
<accession>A0AAV2M1H3</accession>
<dbReference type="FunFam" id="2.10.25.10:FF:000011">
    <property type="entry name" value="Cadherin EGF LAG seven-pass G-type receptor"/>
    <property type="match status" value="1"/>
</dbReference>
<evidence type="ECO:0000256" key="11">
    <source>
        <dbReference type="ARBA" id="ARBA00022801"/>
    </source>
</evidence>
<evidence type="ECO:0000256" key="19">
    <source>
        <dbReference type="PROSITE-ProRule" id="PRU00134"/>
    </source>
</evidence>
<feature type="domain" description="CS" evidence="28">
    <location>
        <begin position="2149"/>
        <end position="2251"/>
    </location>
</feature>
<dbReference type="PROSITE" id="PS51116">
    <property type="entry name" value="LAMININ_IVB"/>
    <property type="match status" value="1"/>
</dbReference>
<feature type="disulfide bond" evidence="20">
    <location>
        <begin position="893"/>
        <end position="902"/>
    </location>
</feature>
<feature type="compositionally biased region" description="Basic residues" evidence="22">
    <location>
        <begin position="1610"/>
        <end position="1622"/>
    </location>
</feature>
<feature type="disulfide bond" evidence="20">
    <location>
        <begin position="733"/>
        <end position="742"/>
    </location>
</feature>
<feature type="disulfide bond" evidence="20">
    <location>
        <begin position="608"/>
        <end position="620"/>
    </location>
</feature>
<dbReference type="CDD" id="cd22299">
    <property type="entry name" value="cc_LAMB2_C"/>
    <property type="match status" value="1"/>
</dbReference>
<evidence type="ECO:0000259" key="25">
    <source>
        <dbReference type="PROSITE" id="PS50235"/>
    </source>
</evidence>
<feature type="disulfide bond" evidence="20">
    <location>
        <begin position="787"/>
        <end position="796"/>
    </location>
</feature>
<evidence type="ECO:0000256" key="15">
    <source>
        <dbReference type="ARBA" id="ARBA00023054"/>
    </source>
</evidence>
<feature type="disulfide bond" evidence="20">
    <location>
        <begin position="874"/>
        <end position="891"/>
    </location>
</feature>
<dbReference type="PANTHER" id="PTHR21646">
    <property type="entry name" value="UBIQUITIN CARBOXYL-TERMINAL HYDROLASE"/>
    <property type="match status" value="1"/>
</dbReference>
<organism evidence="29 30">
    <name type="scientific">Knipowitschia caucasica</name>
    <name type="common">Caucasian dwarf goby</name>
    <name type="synonym">Pomatoschistus caucasicus</name>
    <dbReference type="NCBI Taxonomy" id="637954"/>
    <lineage>
        <taxon>Eukaryota</taxon>
        <taxon>Metazoa</taxon>
        <taxon>Chordata</taxon>
        <taxon>Craniata</taxon>
        <taxon>Vertebrata</taxon>
        <taxon>Euteleostomi</taxon>
        <taxon>Actinopterygii</taxon>
        <taxon>Neopterygii</taxon>
        <taxon>Teleostei</taxon>
        <taxon>Neoteleostei</taxon>
        <taxon>Acanthomorphata</taxon>
        <taxon>Gobiaria</taxon>
        <taxon>Gobiiformes</taxon>
        <taxon>Gobioidei</taxon>
        <taxon>Gobiidae</taxon>
        <taxon>Gobiinae</taxon>
        <taxon>Knipowitschia</taxon>
    </lineage>
</organism>
<feature type="domain" description="Laminin EGF-like" evidence="24">
    <location>
        <begin position="704"/>
        <end position="762"/>
    </location>
</feature>
<dbReference type="InterPro" id="IPR007052">
    <property type="entry name" value="CS_dom"/>
</dbReference>
<dbReference type="Pfam" id="PF21199">
    <property type="entry name" value="LAMININ_IV_B"/>
    <property type="match status" value="1"/>
</dbReference>
<dbReference type="Gene3D" id="6.10.140.2220">
    <property type="match status" value="1"/>
</dbReference>
<keyword evidence="11" id="KW-0378">Hydrolase</keyword>
<keyword evidence="10 19" id="KW-0863">Zinc-finger</keyword>
<evidence type="ECO:0000256" key="6">
    <source>
        <dbReference type="ARBA" id="ARBA00022553"/>
    </source>
</evidence>
<feature type="region of interest" description="Disordered" evidence="22">
    <location>
        <begin position="1785"/>
        <end position="1976"/>
    </location>
</feature>
<dbReference type="FunFam" id="2.10.25.10:FF:000135">
    <property type="entry name" value="Laminin subunit beta 4"/>
    <property type="match status" value="2"/>
</dbReference>
<dbReference type="InterPro" id="IPR056558">
    <property type="entry name" value="LAMB1-4_helical"/>
</dbReference>
<evidence type="ECO:0000256" key="10">
    <source>
        <dbReference type="ARBA" id="ARBA00022771"/>
    </source>
</evidence>
<dbReference type="Gene3D" id="2.170.300.10">
    <property type="entry name" value="Tie2 ligand-binding domain superfamily"/>
    <property type="match status" value="1"/>
</dbReference>
<keyword evidence="8" id="KW-0732">Signal</keyword>
<keyword evidence="6" id="KW-0597">Phosphoprotein</keyword>
<dbReference type="CDD" id="cd06466">
    <property type="entry name" value="p23_CS_SGT1_like"/>
    <property type="match status" value="1"/>
</dbReference>
<feature type="region of interest" description="Disordered" evidence="22">
    <location>
        <begin position="2751"/>
        <end position="2819"/>
    </location>
</feature>
<feature type="compositionally biased region" description="Basic and acidic residues" evidence="22">
    <location>
        <begin position="1672"/>
        <end position="1685"/>
    </location>
</feature>
<keyword evidence="12" id="KW-0862">Zinc</keyword>
<dbReference type="PRINTS" id="PR00011">
    <property type="entry name" value="EGFLAMININ"/>
</dbReference>
<dbReference type="Gene3D" id="2.10.25.10">
    <property type="entry name" value="Laminin"/>
    <property type="match status" value="9"/>
</dbReference>
<dbReference type="InterPro" id="IPR013015">
    <property type="entry name" value="Laminin_IV_B"/>
</dbReference>
<feature type="region of interest" description="Disordered" evidence="22">
    <location>
        <begin position="2275"/>
        <end position="2357"/>
    </location>
</feature>
<evidence type="ECO:0000256" key="8">
    <source>
        <dbReference type="ARBA" id="ARBA00022729"/>
    </source>
</evidence>
<feature type="disulfide bond" evidence="20">
    <location>
        <begin position="922"/>
        <end position="939"/>
    </location>
</feature>
<dbReference type="FunFam" id="2.10.25.10:FF:000145">
    <property type="entry name" value="Laminin subunit beta 1"/>
    <property type="match status" value="1"/>
</dbReference>
<dbReference type="PROSITE" id="PS51203">
    <property type="entry name" value="CS"/>
    <property type="match status" value="2"/>
</dbReference>
<feature type="coiled-coil region" evidence="21">
    <location>
        <begin position="1414"/>
        <end position="1575"/>
    </location>
</feature>
<dbReference type="CDD" id="cd00055">
    <property type="entry name" value="EGF_Lam"/>
    <property type="match status" value="11"/>
</dbReference>
<feature type="disulfide bond" evidence="20">
    <location>
        <begin position="217"/>
        <end position="226"/>
    </location>
</feature>
<feature type="domain" description="Laminin IV type B" evidence="27">
    <location>
        <begin position="338"/>
        <end position="554"/>
    </location>
</feature>
<dbReference type="PROSITE" id="PS50027">
    <property type="entry name" value="EGF_LAM_2"/>
    <property type="match status" value="10"/>
</dbReference>
<dbReference type="InterPro" id="IPR001394">
    <property type="entry name" value="Peptidase_C19_UCH"/>
</dbReference>
<evidence type="ECO:0000256" key="20">
    <source>
        <dbReference type="PROSITE-ProRule" id="PRU00460"/>
    </source>
</evidence>
<dbReference type="FunFam" id="2.10.25.10:FF:000065">
    <property type="entry name" value="Laminin subunit beta 1"/>
    <property type="match status" value="1"/>
</dbReference>
<dbReference type="InterPro" id="IPR050185">
    <property type="entry name" value="Ub_carboxyl-term_hydrolase"/>
</dbReference>
<dbReference type="GO" id="GO:0005604">
    <property type="term" value="C:basement membrane"/>
    <property type="evidence" value="ECO:0007669"/>
    <property type="project" value="UniProtKB-SubCell"/>
</dbReference>
<dbReference type="Pfam" id="PF04969">
    <property type="entry name" value="CS"/>
    <property type="match status" value="2"/>
</dbReference>
<evidence type="ECO:0000256" key="23">
    <source>
        <dbReference type="SAM" id="Phobius"/>
    </source>
</evidence>
<evidence type="ECO:0000256" key="4">
    <source>
        <dbReference type="ARBA" id="ARBA00022525"/>
    </source>
</evidence>
<protein>
    <recommendedName>
        <fullName evidence="3">ubiquitinyl hydrolase 1</fullName>
        <ecNumber evidence="3">3.4.19.12</ecNumber>
    </recommendedName>
</protein>
<feature type="domain" description="USP" evidence="25">
    <location>
        <begin position="2367"/>
        <end position="3097"/>
    </location>
</feature>
<evidence type="ECO:0000256" key="2">
    <source>
        <dbReference type="ARBA" id="ARBA00004302"/>
    </source>
</evidence>
<keyword evidence="18 20" id="KW-0424">Laminin EGF-like domain</keyword>
<feature type="compositionally biased region" description="Polar residues" evidence="22">
    <location>
        <begin position="1871"/>
        <end position="1882"/>
    </location>
</feature>
<feature type="compositionally biased region" description="Basic and acidic residues" evidence="22">
    <location>
        <begin position="1787"/>
        <end position="1870"/>
    </location>
</feature>
<comment type="catalytic activity">
    <reaction evidence="1">
        <text>Thiol-dependent hydrolysis of ester, thioester, amide, peptide and isopeptide bonds formed by the C-terminal Gly of ubiquitin (a 76-residue protein attached to proteins as an intracellular targeting signal).</text>
        <dbReference type="EC" id="3.4.19.12"/>
    </reaction>
</comment>
<dbReference type="InterPro" id="IPR038765">
    <property type="entry name" value="Papain-like_cys_pep_sf"/>
</dbReference>
<dbReference type="GO" id="GO:0016579">
    <property type="term" value="P:protein deubiquitination"/>
    <property type="evidence" value="ECO:0007669"/>
    <property type="project" value="InterPro"/>
</dbReference>
<feature type="compositionally biased region" description="Basic and acidic residues" evidence="22">
    <location>
        <begin position="1898"/>
        <end position="1966"/>
    </location>
</feature>
<dbReference type="Pfam" id="PF00443">
    <property type="entry name" value="UCH"/>
    <property type="match status" value="1"/>
</dbReference>
<evidence type="ECO:0000259" key="26">
    <source>
        <dbReference type="PROSITE" id="PS50865"/>
    </source>
</evidence>
<feature type="domain" description="Laminin EGF-like" evidence="24">
    <location>
        <begin position="560"/>
        <end position="607"/>
    </location>
</feature>
<dbReference type="CDD" id="cd02674">
    <property type="entry name" value="Peptidase_C19R"/>
    <property type="match status" value="1"/>
</dbReference>
<feature type="disulfide bond" evidence="20">
    <location>
        <begin position="560"/>
        <end position="572"/>
    </location>
</feature>
<feature type="disulfide bond" evidence="20">
    <location>
        <begin position="610"/>
        <end position="627"/>
    </location>
</feature>
<evidence type="ECO:0000256" key="12">
    <source>
        <dbReference type="ARBA" id="ARBA00022833"/>
    </source>
</evidence>
<feature type="compositionally biased region" description="Basic and acidic residues" evidence="22">
    <location>
        <begin position="2290"/>
        <end position="2310"/>
    </location>
</feature>
<keyword evidence="23" id="KW-1133">Transmembrane helix</keyword>
<keyword evidence="17" id="KW-0325">Glycoprotein</keyword>
<keyword evidence="15 21" id="KW-0175">Coiled coil</keyword>
<dbReference type="FunFam" id="2.10.25.10:FF:000101">
    <property type="entry name" value="Laminin subunit beta 1"/>
    <property type="match status" value="1"/>
</dbReference>